<dbReference type="SUPFAM" id="SSF55021">
    <property type="entry name" value="ACT-like"/>
    <property type="match status" value="1"/>
</dbReference>
<dbReference type="InterPro" id="IPR051719">
    <property type="entry name" value="CASTOR_mTORC1"/>
</dbReference>
<protein>
    <submittedName>
        <fullName evidence="3">ACT domain-containing protein</fullName>
    </submittedName>
</protein>
<dbReference type="Gene3D" id="3.30.2130.10">
    <property type="entry name" value="VC0802-like"/>
    <property type="match status" value="2"/>
</dbReference>
<evidence type="ECO:0000313" key="3">
    <source>
        <dbReference type="EMBL" id="KAH7054234.1"/>
    </source>
</evidence>
<feature type="domain" description="CASTOR ACT" evidence="2">
    <location>
        <begin position="115"/>
        <end position="175"/>
    </location>
</feature>
<feature type="compositionally biased region" description="Pro residues" evidence="1">
    <location>
        <begin position="212"/>
        <end position="221"/>
    </location>
</feature>
<gene>
    <name evidence="3" type="ORF">B0J12DRAFT_570898</name>
</gene>
<dbReference type="PANTHER" id="PTHR31131:SF6">
    <property type="entry name" value="CASTOR ACT DOMAIN-CONTAINING PROTEIN"/>
    <property type="match status" value="1"/>
</dbReference>
<comment type="caution">
    <text evidence="3">The sequence shown here is derived from an EMBL/GenBank/DDBJ whole genome shotgun (WGS) entry which is preliminary data.</text>
</comment>
<dbReference type="InterPro" id="IPR027795">
    <property type="entry name" value="CASTOR_ACT_dom"/>
</dbReference>
<dbReference type="PANTHER" id="PTHR31131">
    <property type="entry name" value="CHROMOSOME 1, WHOLE GENOME SHOTGUN SEQUENCE"/>
    <property type="match status" value="1"/>
</dbReference>
<dbReference type="Proteomes" id="UP000774617">
    <property type="component" value="Unassembled WGS sequence"/>
</dbReference>
<accession>A0ABQ8GF00</accession>
<dbReference type="InterPro" id="IPR045865">
    <property type="entry name" value="ACT-like_dom_sf"/>
</dbReference>
<sequence>MDSSMTLLNAHIQFLDTQLALIHIPLHLYSNFLQPILQLLLPSSRPSSSGSTSTNGSSNHRSARKSWAYEHPFTNISVTPVECSIACSRELAEDLFTPVRDSLDPSSRDQVSITNEDYIVMQVDGEGLDAGQRVLELTSPLAMAGISIFFITTYFSDYILVPVRARGQVIKALEDRGFAFEQTTSSYVNPIANPLSTHTRNKSSSSSFESVSPPPGTPPPTSIHELQTRTFSLLKRRNIVFAVDPSIQLVQCAGSKDSASARPASGGALNGSSLASRSHQPSVEDTLHLGLVKCLISAPRPTFLSLTLTDTEPASVLLEKRLLPNFAPDVLLGSKEDVLVPITLDLRELPLESTGIVCGVAGRLVGGTRGMNGFEGEGSDAVEMSYLSTARAGTVMVGREELERAMQALKGADEQFDAT</sequence>
<feature type="region of interest" description="Disordered" evidence="1">
    <location>
        <begin position="190"/>
        <end position="224"/>
    </location>
</feature>
<evidence type="ECO:0000256" key="1">
    <source>
        <dbReference type="SAM" id="MobiDB-lite"/>
    </source>
</evidence>
<name>A0ABQ8GF00_9PEZI</name>
<evidence type="ECO:0000313" key="4">
    <source>
        <dbReference type="Proteomes" id="UP000774617"/>
    </source>
</evidence>
<keyword evidence="4" id="KW-1185">Reference proteome</keyword>
<evidence type="ECO:0000259" key="2">
    <source>
        <dbReference type="Pfam" id="PF13840"/>
    </source>
</evidence>
<proteinExistence type="predicted"/>
<dbReference type="EMBL" id="JAGTJR010000009">
    <property type="protein sequence ID" value="KAH7054234.1"/>
    <property type="molecule type" value="Genomic_DNA"/>
</dbReference>
<dbReference type="Pfam" id="PF13840">
    <property type="entry name" value="ACT_7"/>
    <property type="match status" value="1"/>
</dbReference>
<organism evidence="3 4">
    <name type="scientific">Macrophomina phaseolina</name>
    <dbReference type="NCBI Taxonomy" id="35725"/>
    <lineage>
        <taxon>Eukaryota</taxon>
        <taxon>Fungi</taxon>
        <taxon>Dikarya</taxon>
        <taxon>Ascomycota</taxon>
        <taxon>Pezizomycotina</taxon>
        <taxon>Dothideomycetes</taxon>
        <taxon>Dothideomycetes incertae sedis</taxon>
        <taxon>Botryosphaeriales</taxon>
        <taxon>Botryosphaeriaceae</taxon>
        <taxon>Macrophomina</taxon>
    </lineage>
</organism>
<reference evidence="3 4" key="1">
    <citation type="journal article" date="2021" name="Nat. Commun.">
        <title>Genetic determinants of endophytism in the Arabidopsis root mycobiome.</title>
        <authorList>
            <person name="Mesny F."/>
            <person name="Miyauchi S."/>
            <person name="Thiergart T."/>
            <person name="Pickel B."/>
            <person name="Atanasova L."/>
            <person name="Karlsson M."/>
            <person name="Huettel B."/>
            <person name="Barry K.W."/>
            <person name="Haridas S."/>
            <person name="Chen C."/>
            <person name="Bauer D."/>
            <person name="Andreopoulos W."/>
            <person name="Pangilinan J."/>
            <person name="LaButti K."/>
            <person name="Riley R."/>
            <person name="Lipzen A."/>
            <person name="Clum A."/>
            <person name="Drula E."/>
            <person name="Henrissat B."/>
            <person name="Kohler A."/>
            <person name="Grigoriev I.V."/>
            <person name="Martin F.M."/>
            <person name="Hacquard S."/>
        </authorList>
    </citation>
    <scope>NUCLEOTIDE SEQUENCE [LARGE SCALE GENOMIC DNA]</scope>
    <source>
        <strain evidence="3 4">MPI-SDFR-AT-0080</strain>
    </source>
</reference>